<dbReference type="Proteomes" id="UP000193944">
    <property type="component" value="Unassembled WGS sequence"/>
</dbReference>
<keyword evidence="2" id="KW-1185">Reference proteome</keyword>
<name>A0A1Y1X3Y3_9FUNG</name>
<sequence length="423" mass="49136">MNTGNILRSFDTVESTLIDSWLSASVTIPKSSISIDKCLQNLKKNYNTILNDYPTLRLKVVNKDNKRYWCNASNDEIKFDNLIQVVKDAPINDDVPKAYKLDTPLWRVHLSPFEDKVKIKATVNHGICDGRSVFEILDIFTSYATGKELNEKLKNAKNQPSLYKYGKKDWFTETITNHKTDPYKDLNLKTFFNPPVPLPNRATNVQWNVPYPPIEKFCKKHNVTTQAILMAIQNEAIRKFHKGKYDNTDIPILIPIDNRKSPYTTNLFKKSIFFPHIGFVLPFMEKESDMYKNIKNCAELLKDKLATTESCDGIYNYANTPDKDKNALNFPKTYPHPLTHLFASHIGLVGVGYNDIQFRLNSRIFKNLYWPNLYGYHNKGTFSFLFTVPSDRPEGFFENVKETSLKYYKYILEDLKKDEEKKE</sequence>
<reference evidence="1 2" key="2">
    <citation type="submission" date="2016-08" db="EMBL/GenBank/DDBJ databases">
        <title>Pervasive Adenine N6-methylation of Active Genes in Fungi.</title>
        <authorList>
            <consortium name="DOE Joint Genome Institute"/>
            <person name="Mondo S.J."/>
            <person name="Dannebaum R.O."/>
            <person name="Kuo R.C."/>
            <person name="Labutti K."/>
            <person name="Haridas S."/>
            <person name="Kuo A."/>
            <person name="Salamov A."/>
            <person name="Ahrendt S.R."/>
            <person name="Lipzen A."/>
            <person name="Sullivan W."/>
            <person name="Andreopoulos W.B."/>
            <person name="Clum A."/>
            <person name="Lindquist E."/>
            <person name="Daum C."/>
            <person name="Ramamoorthy G.K."/>
            <person name="Gryganskyi A."/>
            <person name="Culley D."/>
            <person name="Magnuson J.K."/>
            <person name="James T.Y."/>
            <person name="O'Malley M.A."/>
            <person name="Stajich J.E."/>
            <person name="Spatafora J.W."/>
            <person name="Visel A."/>
            <person name="Grigoriev I.V."/>
        </authorList>
    </citation>
    <scope>NUCLEOTIDE SEQUENCE [LARGE SCALE GENOMIC DNA]</scope>
    <source>
        <strain evidence="1 2">S4</strain>
    </source>
</reference>
<evidence type="ECO:0008006" key="3">
    <source>
        <dbReference type="Google" id="ProtNLM"/>
    </source>
</evidence>
<gene>
    <name evidence="1" type="ORF">BCR32DRAFT_268835</name>
</gene>
<proteinExistence type="predicted"/>
<organism evidence="1 2">
    <name type="scientific">Anaeromyces robustus</name>
    <dbReference type="NCBI Taxonomy" id="1754192"/>
    <lineage>
        <taxon>Eukaryota</taxon>
        <taxon>Fungi</taxon>
        <taxon>Fungi incertae sedis</taxon>
        <taxon>Chytridiomycota</taxon>
        <taxon>Chytridiomycota incertae sedis</taxon>
        <taxon>Neocallimastigomycetes</taxon>
        <taxon>Neocallimastigales</taxon>
        <taxon>Neocallimastigaceae</taxon>
        <taxon>Anaeromyces</taxon>
    </lineage>
</organism>
<comment type="caution">
    <text evidence="1">The sequence shown here is derived from an EMBL/GenBank/DDBJ whole genome shotgun (WGS) entry which is preliminary data.</text>
</comment>
<accession>A0A1Y1X3Y3</accession>
<protein>
    <recommendedName>
        <fullName evidence="3">CoA-dependent acyltransferase</fullName>
    </recommendedName>
</protein>
<dbReference type="EMBL" id="MCFG01000143">
    <property type="protein sequence ID" value="ORX80519.1"/>
    <property type="molecule type" value="Genomic_DNA"/>
</dbReference>
<evidence type="ECO:0000313" key="2">
    <source>
        <dbReference type="Proteomes" id="UP000193944"/>
    </source>
</evidence>
<reference evidence="1 2" key="1">
    <citation type="submission" date="2016-08" db="EMBL/GenBank/DDBJ databases">
        <title>A Parts List for Fungal Cellulosomes Revealed by Comparative Genomics.</title>
        <authorList>
            <consortium name="DOE Joint Genome Institute"/>
            <person name="Haitjema C.H."/>
            <person name="Gilmore S.P."/>
            <person name="Henske J.K."/>
            <person name="Solomon K.V."/>
            <person name="De Groot R."/>
            <person name="Kuo A."/>
            <person name="Mondo S.J."/>
            <person name="Salamov A.A."/>
            <person name="Labutti K."/>
            <person name="Zhao Z."/>
            <person name="Chiniquy J."/>
            <person name="Barry K."/>
            <person name="Brewer H.M."/>
            <person name="Purvine S.O."/>
            <person name="Wright A.T."/>
            <person name="Boxma B."/>
            <person name="Van Alen T."/>
            <person name="Hackstein J.H."/>
            <person name="Baker S.E."/>
            <person name="Grigoriev I.V."/>
            <person name="O'Malley M.A."/>
        </authorList>
    </citation>
    <scope>NUCLEOTIDE SEQUENCE [LARGE SCALE GENOMIC DNA]</scope>
    <source>
        <strain evidence="1 2">S4</strain>
    </source>
</reference>
<evidence type="ECO:0000313" key="1">
    <source>
        <dbReference type="EMBL" id="ORX80519.1"/>
    </source>
</evidence>
<dbReference type="AlphaFoldDB" id="A0A1Y1X3Y3"/>